<comment type="caution">
    <text evidence="7">The sequence shown here is derived from an EMBL/GenBank/DDBJ whole genome shotgun (WGS) entry which is preliminary data.</text>
</comment>
<dbReference type="GO" id="GO:0031419">
    <property type="term" value="F:cobalamin binding"/>
    <property type="evidence" value="ECO:0007669"/>
    <property type="project" value="InterPro"/>
</dbReference>
<dbReference type="AlphaFoldDB" id="A0A157ZP26"/>
<dbReference type="SMART" id="SM00422">
    <property type="entry name" value="HTH_MERR"/>
    <property type="match status" value="1"/>
</dbReference>
<dbReference type="Gene3D" id="3.40.50.280">
    <property type="entry name" value="Cobalamin-binding domain"/>
    <property type="match status" value="1"/>
</dbReference>
<name>A0A157ZP26_9BURK</name>
<keyword evidence="1" id="KW-0805">Transcription regulation</keyword>
<dbReference type="Pfam" id="PF02310">
    <property type="entry name" value="B12-binding"/>
    <property type="match status" value="1"/>
</dbReference>
<evidence type="ECO:0000256" key="2">
    <source>
        <dbReference type="ARBA" id="ARBA00023125"/>
    </source>
</evidence>
<evidence type="ECO:0000259" key="5">
    <source>
        <dbReference type="PROSITE" id="PS50937"/>
    </source>
</evidence>
<dbReference type="InterPro" id="IPR009061">
    <property type="entry name" value="DNA-bd_dom_put_sf"/>
</dbReference>
<dbReference type="Pfam" id="PF13411">
    <property type="entry name" value="MerR_1"/>
    <property type="match status" value="1"/>
</dbReference>
<protein>
    <submittedName>
        <fullName evidence="7">MerR family transcriptional regulator</fullName>
    </submittedName>
</protein>
<dbReference type="PROSITE" id="PS50937">
    <property type="entry name" value="HTH_MERR_2"/>
    <property type="match status" value="1"/>
</dbReference>
<dbReference type="CDD" id="cd01104">
    <property type="entry name" value="HTH_MlrA-CarA"/>
    <property type="match status" value="1"/>
</dbReference>
<sequence>MMKTRRRENLSNARVGYVICIGLGIRIHTDLSMTNSIEQDFGPEPISDDDGHAEPTPSRPGAAGVAGIGIGAIAQEIGLTKDTLRVWERRYGFPQPMRTSGGERLYPQEQVTKLRLVKRLLDAGHRPSKVLGQSIDVLQQLAESSGVGQDAPDAELDHLVSLLRAGAYDDFRFGLLKRATRDGLERFVLDVAAPLAARVGNAWAAGTLQVYHEHLFSEAIQSTLRTLLRPLTDAVRGRAGRPRVLLTTLSGEGHGLGILMAEAMFALSECDCMQLGLQTPLHDIVDAVSAHKIDIVALSFTAVLPAQSIANGLTELRNLLPPHVRIWVGGSSPALRRKFDDGVLNIAGLTPIDETVADWRQSTVL</sequence>
<dbReference type="Gene3D" id="1.10.1240.10">
    <property type="entry name" value="Methionine synthase domain"/>
    <property type="match status" value="1"/>
</dbReference>
<evidence type="ECO:0000313" key="7">
    <source>
        <dbReference type="EMBL" id="SAK47241.1"/>
    </source>
</evidence>
<dbReference type="EMBL" id="FCOJ02000005">
    <property type="protein sequence ID" value="SAK47241.1"/>
    <property type="molecule type" value="Genomic_DNA"/>
</dbReference>
<keyword evidence="3" id="KW-0804">Transcription</keyword>
<dbReference type="PANTHER" id="PTHR30204:SF67">
    <property type="entry name" value="HTH-TYPE TRANSCRIPTIONAL REGULATOR MLRA-RELATED"/>
    <property type="match status" value="1"/>
</dbReference>
<feature type="domain" description="B12-binding" evidence="6">
    <location>
        <begin position="241"/>
        <end position="365"/>
    </location>
</feature>
<dbReference type="STRING" id="1777143.AWB82_00985"/>
<dbReference type="SUPFAM" id="SSF46955">
    <property type="entry name" value="Putative DNA-binding domain"/>
    <property type="match status" value="1"/>
</dbReference>
<proteinExistence type="predicted"/>
<dbReference type="GO" id="GO:0046872">
    <property type="term" value="F:metal ion binding"/>
    <property type="evidence" value="ECO:0007669"/>
    <property type="project" value="InterPro"/>
</dbReference>
<keyword evidence="8" id="KW-1185">Reference proteome</keyword>
<evidence type="ECO:0000256" key="3">
    <source>
        <dbReference type="ARBA" id="ARBA00023163"/>
    </source>
</evidence>
<evidence type="ECO:0000313" key="8">
    <source>
        <dbReference type="Proteomes" id="UP000054596"/>
    </source>
</evidence>
<accession>A0A157ZP26</accession>
<dbReference type="InterPro" id="IPR036594">
    <property type="entry name" value="Meth_synthase_dom"/>
</dbReference>
<dbReference type="GO" id="GO:0003677">
    <property type="term" value="F:DNA binding"/>
    <property type="evidence" value="ECO:0007669"/>
    <property type="project" value="UniProtKB-KW"/>
</dbReference>
<dbReference type="PROSITE" id="PS51332">
    <property type="entry name" value="B12_BINDING"/>
    <property type="match status" value="1"/>
</dbReference>
<dbReference type="InterPro" id="IPR047057">
    <property type="entry name" value="MerR_fam"/>
</dbReference>
<keyword evidence="2" id="KW-0238">DNA-binding</keyword>
<feature type="domain" description="HTH merR-type" evidence="5">
    <location>
        <begin position="70"/>
        <end position="124"/>
    </location>
</feature>
<evidence type="ECO:0000256" key="4">
    <source>
        <dbReference type="SAM" id="MobiDB-lite"/>
    </source>
</evidence>
<dbReference type="InterPro" id="IPR036724">
    <property type="entry name" value="Cobalamin-bd_sf"/>
</dbReference>
<dbReference type="InterPro" id="IPR000551">
    <property type="entry name" value="MerR-type_HTH_dom"/>
</dbReference>
<dbReference type="CDD" id="cd02065">
    <property type="entry name" value="B12-binding_like"/>
    <property type="match status" value="1"/>
</dbReference>
<feature type="region of interest" description="Disordered" evidence="4">
    <location>
        <begin position="36"/>
        <end position="64"/>
    </location>
</feature>
<dbReference type="Pfam" id="PF02607">
    <property type="entry name" value="B12-binding_2"/>
    <property type="match status" value="1"/>
</dbReference>
<evidence type="ECO:0000256" key="1">
    <source>
        <dbReference type="ARBA" id="ARBA00023015"/>
    </source>
</evidence>
<evidence type="ECO:0000259" key="6">
    <source>
        <dbReference type="PROSITE" id="PS51332"/>
    </source>
</evidence>
<dbReference type="PANTHER" id="PTHR30204">
    <property type="entry name" value="REDOX-CYCLING DRUG-SENSING TRANSCRIPTIONAL ACTIVATOR SOXR"/>
    <property type="match status" value="1"/>
</dbReference>
<reference evidence="7" key="1">
    <citation type="submission" date="2016-01" db="EMBL/GenBank/DDBJ databases">
        <authorList>
            <person name="Peeters C."/>
        </authorList>
    </citation>
    <scope>NUCLEOTIDE SEQUENCE [LARGE SCALE GENOMIC DNA]</scope>
    <source>
        <strain evidence="7">LMG 29325</strain>
    </source>
</reference>
<gene>
    <name evidence="7" type="ORF">AWB82_00985</name>
</gene>
<dbReference type="Proteomes" id="UP000054596">
    <property type="component" value="Unassembled WGS sequence"/>
</dbReference>
<dbReference type="InterPro" id="IPR006158">
    <property type="entry name" value="Cobalamin-bd"/>
</dbReference>
<dbReference type="Gene3D" id="1.10.1660.10">
    <property type="match status" value="1"/>
</dbReference>
<organism evidence="7 8">
    <name type="scientific">Caballeronia glebae</name>
    <dbReference type="NCBI Taxonomy" id="1777143"/>
    <lineage>
        <taxon>Bacteria</taxon>
        <taxon>Pseudomonadati</taxon>
        <taxon>Pseudomonadota</taxon>
        <taxon>Betaproteobacteria</taxon>
        <taxon>Burkholderiales</taxon>
        <taxon>Burkholderiaceae</taxon>
        <taxon>Caballeronia</taxon>
    </lineage>
</organism>
<dbReference type="GO" id="GO:0003700">
    <property type="term" value="F:DNA-binding transcription factor activity"/>
    <property type="evidence" value="ECO:0007669"/>
    <property type="project" value="InterPro"/>
</dbReference>
<dbReference type="InterPro" id="IPR003759">
    <property type="entry name" value="Cbl-bd_cap"/>
</dbReference>
<dbReference type="SUPFAM" id="SSF52242">
    <property type="entry name" value="Cobalamin (vitamin B12)-binding domain"/>
    <property type="match status" value="1"/>
</dbReference>